<dbReference type="InterPro" id="IPR020845">
    <property type="entry name" value="AMP-binding_CS"/>
</dbReference>
<sequence length="367" mass="39258">MQQSESPSLVEVDARTTISSILTERVERDGDGPLVERRDDSGTWVPTSAREFQAEVAAVAKGLISLGLQNGDRIAIMSRTRYEWMLLDFASWAAGLVPVPVYETSSALETRWILEDSGARFVVAETREHFDVVTEARHGLPSVEQVVVLADGAIDDLVAAGADVDDTRLKARQNAAQRDDRATIIYTSGSTGRPKGAELTHGNFVHLALNGVRGLSEIVAPPGARTLLFLPLAHVFARYIQVMSVASPGVIGHSPDTKQLLDDLSTFRPTYLLAVPRIFEKVYAGAQRKAGTGAKAKIFEWAAEASRAYSRALDEGSVSLAVRARHAVAGKLVLQTLRDALGGQARYAISGGAPLSPTSGTSSGARA</sequence>
<keyword evidence="6" id="KW-1185">Reference proteome</keyword>
<feature type="domain" description="AMP-dependent synthetase/ligase" evidence="3">
    <location>
        <begin position="25"/>
        <end position="358"/>
    </location>
</feature>
<protein>
    <recommendedName>
        <fullName evidence="3">AMP-dependent synthetase/ligase domain-containing protein</fullName>
    </recommendedName>
</protein>
<dbReference type="Pfam" id="PF00501">
    <property type="entry name" value="AMP-binding"/>
    <property type="match status" value="1"/>
</dbReference>
<dbReference type="PANTHER" id="PTHR43272:SF33">
    <property type="entry name" value="AMP-BINDING DOMAIN-CONTAINING PROTEIN-RELATED"/>
    <property type="match status" value="1"/>
</dbReference>
<dbReference type="EMBL" id="AP027729">
    <property type="protein sequence ID" value="BDZ40724.1"/>
    <property type="molecule type" value="Genomic_DNA"/>
</dbReference>
<dbReference type="InterPro" id="IPR000873">
    <property type="entry name" value="AMP-dep_synth/lig_dom"/>
</dbReference>
<reference evidence="6" key="2">
    <citation type="journal article" date="2019" name="Int. J. Syst. Evol. Microbiol.">
        <title>The Global Catalogue of Microorganisms (GCM) 10K type strain sequencing project: providing services to taxonomists for standard genome sequencing and annotation.</title>
        <authorList>
            <consortium name="The Broad Institute Genomics Platform"/>
            <consortium name="The Broad Institute Genome Sequencing Center for Infectious Disease"/>
            <person name="Wu L."/>
            <person name="Ma J."/>
        </authorList>
    </citation>
    <scope>NUCLEOTIDE SEQUENCE [LARGE SCALE GENOMIC DNA]</scope>
    <source>
        <strain evidence="6">NBRC 108565</strain>
    </source>
</reference>
<proteinExistence type="predicted"/>
<evidence type="ECO:0000313" key="6">
    <source>
        <dbReference type="Proteomes" id="UP001321475"/>
    </source>
</evidence>
<dbReference type="SUPFAM" id="SSF56801">
    <property type="entry name" value="Acetyl-CoA synthetase-like"/>
    <property type="match status" value="1"/>
</dbReference>
<dbReference type="EMBL" id="AP027729">
    <property type="protein sequence ID" value="BDZ43993.1"/>
    <property type="molecule type" value="Genomic_DNA"/>
</dbReference>
<name>A0ABM8G7C2_9CELL</name>
<evidence type="ECO:0000313" key="4">
    <source>
        <dbReference type="EMBL" id="BDZ40724.1"/>
    </source>
</evidence>
<dbReference type="Proteomes" id="UP001321475">
    <property type="component" value="Chromosome"/>
</dbReference>
<organism evidence="5 6">
    <name type="scientific">Paraoerskovia sediminicola</name>
    <dbReference type="NCBI Taxonomy" id="1138587"/>
    <lineage>
        <taxon>Bacteria</taxon>
        <taxon>Bacillati</taxon>
        <taxon>Actinomycetota</taxon>
        <taxon>Actinomycetes</taxon>
        <taxon>Micrococcales</taxon>
        <taxon>Cellulomonadaceae</taxon>
        <taxon>Paraoerskovia</taxon>
    </lineage>
</organism>
<keyword evidence="1" id="KW-0547">Nucleotide-binding</keyword>
<evidence type="ECO:0000313" key="5">
    <source>
        <dbReference type="EMBL" id="BDZ43993.1"/>
    </source>
</evidence>
<evidence type="ECO:0000256" key="1">
    <source>
        <dbReference type="ARBA" id="ARBA00022741"/>
    </source>
</evidence>
<gene>
    <name evidence="4" type="ORF">GCM10025865_00230</name>
    <name evidence="5" type="ORF">GCM10025865_32920</name>
</gene>
<dbReference type="PANTHER" id="PTHR43272">
    <property type="entry name" value="LONG-CHAIN-FATTY-ACID--COA LIGASE"/>
    <property type="match status" value="1"/>
</dbReference>
<dbReference type="PROSITE" id="PS00455">
    <property type="entry name" value="AMP_BINDING"/>
    <property type="match status" value="1"/>
</dbReference>
<accession>A0ABM8G7C2</accession>
<dbReference type="Gene3D" id="3.40.50.12780">
    <property type="entry name" value="N-terminal domain of ligase-like"/>
    <property type="match status" value="1"/>
</dbReference>
<reference evidence="5" key="1">
    <citation type="journal article" date="2014" name="Int. J. Syst. Evol. Microbiol.">
        <title>Complete genome of a new Firmicutes species belonging to the dominant human colonic microbiota ('Ruminococcus bicirculans') reveals two chromosomes and a selective capacity to utilize plant glucans.</title>
        <authorList>
            <consortium name="NISC Comparative Sequencing Program"/>
            <person name="Wegmann U."/>
            <person name="Louis P."/>
            <person name="Goesmann A."/>
            <person name="Henrissat B."/>
            <person name="Duncan S.H."/>
            <person name="Flint H.J."/>
        </authorList>
    </citation>
    <scope>NUCLEOTIDE SEQUENCE</scope>
    <source>
        <strain evidence="5">NBRC 108565</strain>
    </source>
</reference>
<evidence type="ECO:0000259" key="3">
    <source>
        <dbReference type="Pfam" id="PF00501"/>
    </source>
</evidence>
<evidence type="ECO:0000256" key="2">
    <source>
        <dbReference type="ARBA" id="ARBA00022840"/>
    </source>
</evidence>
<dbReference type="InterPro" id="IPR042099">
    <property type="entry name" value="ANL_N_sf"/>
</dbReference>
<reference evidence="5" key="3">
    <citation type="submission" date="2023-02" db="EMBL/GenBank/DDBJ databases">
        <authorList>
            <person name="Sun Q."/>
            <person name="Mori K."/>
        </authorList>
    </citation>
    <scope>NUCLEOTIDE SEQUENCE</scope>
    <source>
        <strain evidence="5">NBRC 108565</strain>
    </source>
</reference>
<keyword evidence="2" id="KW-0067">ATP-binding</keyword>